<evidence type="ECO:0000259" key="6">
    <source>
        <dbReference type="PROSITE" id="PS50178"/>
    </source>
</evidence>
<dbReference type="SUPFAM" id="SSF57903">
    <property type="entry name" value="FYVE/PHD zinc finger"/>
    <property type="match status" value="1"/>
</dbReference>
<keyword evidence="3" id="KW-0862">Zinc</keyword>
<sequence length="419" mass="45714">MSLRSQSNNSSASSSNSVKGFVIDHNAVARVVHEKRSHSQPPKQSTLSPLVSRSNSPARPATAVKHKNTNTLRLDKLPQFSLHQANQSTPNLTTATDDDSWLSFIPNSSKQHQNHRANKAGINKGGSLPSTSSSVDFDAHTKSELPALLPKSLWKPDSDSAECDIVTCSTSFSLLERRHHCRKCGGIFCHPHSTQSAKLVDTAGCDYILPRRNGKNDKSRTVIGRVCDDCYQDLSSWDGLPSSTTGNFPKSLSSQSLSIDGSQSQLPRTPQLCISPTSSSTISSPSSSLQHQQHHINVQYTRMMTQQQQQNSYFVPPIITNVTQNQVTPPLHSASQTGPLHNYVLASTSARQAPGRIPAFTPPITPAQSTYTSSLNIPITKRKQQENVIVDGDIKIKEQPANSMGQSLAKSLTWAWSTF</sequence>
<protein>
    <recommendedName>
        <fullName evidence="6">FYVE-type domain-containing protein</fullName>
    </recommendedName>
</protein>
<dbReference type="SMART" id="SM00064">
    <property type="entry name" value="FYVE"/>
    <property type="match status" value="1"/>
</dbReference>
<dbReference type="Proteomes" id="UP000310189">
    <property type="component" value="Unassembled WGS sequence"/>
</dbReference>
<dbReference type="OrthoDB" id="660555at2759"/>
<accession>A0A4T0FLM7</accession>
<dbReference type="PANTHER" id="PTHR23164:SF30">
    <property type="entry name" value="EARLY ENDOSOME ANTIGEN 1"/>
    <property type="match status" value="1"/>
</dbReference>
<dbReference type="InterPro" id="IPR000306">
    <property type="entry name" value="Znf_FYVE"/>
</dbReference>
<comment type="caution">
    <text evidence="7">The sequence shown here is derived from an EMBL/GenBank/DDBJ whole genome shotgun (WGS) entry which is preliminary data.</text>
</comment>
<evidence type="ECO:0000256" key="1">
    <source>
        <dbReference type="ARBA" id="ARBA00022723"/>
    </source>
</evidence>
<dbReference type="PROSITE" id="PS50178">
    <property type="entry name" value="ZF_FYVE"/>
    <property type="match status" value="1"/>
</dbReference>
<feature type="region of interest" description="Disordered" evidence="5">
    <location>
        <begin position="103"/>
        <end position="137"/>
    </location>
</feature>
<proteinExistence type="predicted"/>
<reference evidence="7 8" key="1">
    <citation type="submission" date="2019-03" db="EMBL/GenBank/DDBJ databases">
        <title>Sequencing 23 genomes of Wallemia ichthyophaga.</title>
        <authorList>
            <person name="Gostincar C."/>
        </authorList>
    </citation>
    <scope>NUCLEOTIDE SEQUENCE [LARGE SCALE GENOMIC DNA]</scope>
    <source>
        <strain evidence="7 8">EXF-5753</strain>
    </source>
</reference>
<feature type="region of interest" description="Disordered" evidence="5">
    <location>
        <begin position="32"/>
        <end position="75"/>
    </location>
</feature>
<dbReference type="Pfam" id="PF01363">
    <property type="entry name" value="FYVE"/>
    <property type="match status" value="1"/>
</dbReference>
<evidence type="ECO:0000256" key="3">
    <source>
        <dbReference type="ARBA" id="ARBA00022833"/>
    </source>
</evidence>
<keyword evidence="8" id="KW-1185">Reference proteome</keyword>
<evidence type="ECO:0000256" key="5">
    <source>
        <dbReference type="SAM" id="MobiDB-lite"/>
    </source>
</evidence>
<dbReference type="InterPro" id="IPR017455">
    <property type="entry name" value="Znf_FYVE-rel"/>
</dbReference>
<dbReference type="AlphaFoldDB" id="A0A4T0FLM7"/>
<gene>
    <name evidence="7" type="ORF">E3P99_02288</name>
</gene>
<dbReference type="Gene3D" id="3.30.40.10">
    <property type="entry name" value="Zinc/RING finger domain, C3HC4 (zinc finger)"/>
    <property type="match status" value="1"/>
</dbReference>
<feature type="compositionally biased region" description="Polar residues" evidence="5">
    <location>
        <begin position="39"/>
        <end position="57"/>
    </location>
</feature>
<evidence type="ECO:0000313" key="8">
    <source>
        <dbReference type="Proteomes" id="UP000310189"/>
    </source>
</evidence>
<evidence type="ECO:0000256" key="4">
    <source>
        <dbReference type="PROSITE-ProRule" id="PRU00091"/>
    </source>
</evidence>
<evidence type="ECO:0000313" key="7">
    <source>
        <dbReference type="EMBL" id="TIA89010.1"/>
    </source>
</evidence>
<feature type="compositionally biased region" description="Low complexity" evidence="5">
    <location>
        <begin position="251"/>
        <end position="266"/>
    </location>
</feature>
<name>A0A4T0FLM7_9BASI</name>
<dbReference type="InterPro" id="IPR013083">
    <property type="entry name" value="Znf_RING/FYVE/PHD"/>
</dbReference>
<dbReference type="GO" id="GO:0008270">
    <property type="term" value="F:zinc ion binding"/>
    <property type="evidence" value="ECO:0007669"/>
    <property type="project" value="UniProtKB-KW"/>
</dbReference>
<dbReference type="CDD" id="cd15760">
    <property type="entry name" value="FYVE_scVPS27p_like"/>
    <property type="match status" value="1"/>
</dbReference>
<keyword evidence="2 4" id="KW-0863">Zinc-finger</keyword>
<evidence type="ECO:0000256" key="2">
    <source>
        <dbReference type="ARBA" id="ARBA00022771"/>
    </source>
</evidence>
<organism evidence="7 8">
    <name type="scientific">Wallemia hederae</name>
    <dbReference type="NCBI Taxonomy" id="1540922"/>
    <lineage>
        <taxon>Eukaryota</taxon>
        <taxon>Fungi</taxon>
        <taxon>Dikarya</taxon>
        <taxon>Basidiomycota</taxon>
        <taxon>Wallemiomycotina</taxon>
        <taxon>Wallemiomycetes</taxon>
        <taxon>Wallemiales</taxon>
        <taxon>Wallemiaceae</taxon>
        <taxon>Wallemia</taxon>
    </lineage>
</organism>
<dbReference type="PANTHER" id="PTHR23164">
    <property type="entry name" value="EARLY ENDOSOME ANTIGEN 1"/>
    <property type="match status" value="1"/>
</dbReference>
<keyword evidence="1" id="KW-0479">Metal-binding</keyword>
<feature type="domain" description="FYVE-type" evidence="6">
    <location>
        <begin position="168"/>
        <end position="235"/>
    </location>
</feature>
<feature type="region of interest" description="Disordered" evidence="5">
    <location>
        <begin position="248"/>
        <end position="268"/>
    </location>
</feature>
<dbReference type="EMBL" id="SPNW01000031">
    <property type="protein sequence ID" value="TIA89010.1"/>
    <property type="molecule type" value="Genomic_DNA"/>
</dbReference>
<dbReference type="InterPro" id="IPR011011">
    <property type="entry name" value="Znf_FYVE_PHD"/>
</dbReference>